<gene>
    <name evidence="2" type="ORF">Pla108_19260</name>
</gene>
<feature type="domain" description="IraD/Gp25-like" evidence="1">
    <location>
        <begin position="35"/>
        <end position="121"/>
    </location>
</feature>
<dbReference type="Proteomes" id="UP000317421">
    <property type="component" value="Unassembled WGS sequence"/>
</dbReference>
<comment type="caution">
    <text evidence="2">The sequence shown here is derived from an EMBL/GenBank/DDBJ whole genome shotgun (WGS) entry which is preliminary data.</text>
</comment>
<dbReference type="PANTHER" id="PTHR38595:SF1">
    <property type="entry name" value="TYPE VI SECRETION SYSTEM COMPONENT TSSE1"/>
    <property type="match status" value="1"/>
</dbReference>
<reference evidence="2 3" key="1">
    <citation type="submission" date="2019-02" db="EMBL/GenBank/DDBJ databases">
        <title>Deep-cultivation of Planctomycetes and their phenomic and genomic characterization uncovers novel biology.</title>
        <authorList>
            <person name="Wiegand S."/>
            <person name="Jogler M."/>
            <person name="Boedeker C."/>
            <person name="Pinto D."/>
            <person name="Vollmers J."/>
            <person name="Rivas-Marin E."/>
            <person name="Kohn T."/>
            <person name="Peeters S.H."/>
            <person name="Heuer A."/>
            <person name="Rast P."/>
            <person name="Oberbeckmann S."/>
            <person name="Bunk B."/>
            <person name="Jeske O."/>
            <person name="Meyerdierks A."/>
            <person name="Storesund J.E."/>
            <person name="Kallscheuer N."/>
            <person name="Luecker S."/>
            <person name="Lage O.M."/>
            <person name="Pohl T."/>
            <person name="Merkel B.J."/>
            <person name="Hornburger P."/>
            <person name="Mueller R.-W."/>
            <person name="Bruemmer F."/>
            <person name="Labrenz M."/>
            <person name="Spormann A.M."/>
            <person name="Op Den Camp H."/>
            <person name="Overmann J."/>
            <person name="Amann R."/>
            <person name="Jetten M.S.M."/>
            <person name="Mascher T."/>
            <person name="Medema M.H."/>
            <person name="Devos D.P."/>
            <person name="Kaster A.-K."/>
            <person name="Ovreas L."/>
            <person name="Rohde M."/>
            <person name="Galperin M.Y."/>
            <person name="Jogler C."/>
        </authorList>
    </citation>
    <scope>NUCLEOTIDE SEQUENCE [LARGE SCALE GENOMIC DNA]</scope>
    <source>
        <strain evidence="2 3">Pla108</strain>
    </source>
</reference>
<organism evidence="2 3">
    <name type="scientific">Botrimarina colliarenosi</name>
    <dbReference type="NCBI Taxonomy" id="2528001"/>
    <lineage>
        <taxon>Bacteria</taxon>
        <taxon>Pseudomonadati</taxon>
        <taxon>Planctomycetota</taxon>
        <taxon>Planctomycetia</taxon>
        <taxon>Pirellulales</taxon>
        <taxon>Lacipirellulaceae</taxon>
        <taxon>Botrimarina</taxon>
    </lineage>
</organism>
<accession>A0A5C6ACT6</accession>
<dbReference type="PANTHER" id="PTHR38595">
    <property type="entry name" value="CYTOPLASMIC PROTEIN-RELATED"/>
    <property type="match status" value="1"/>
</dbReference>
<dbReference type="OrthoDB" id="271327at2"/>
<evidence type="ECO:0000313" key="3">
    <source>
        <dbReference type="Proteomes" id="UP000317421"/>
    </source>
</evidence>
<sequence>MSPRPLAASPSLLDRLVDACHGVDRPQPMRVERLVDDLEALLNTCAVAPDDELAQHAELATSVLTYGAPAPQSMAISSYEKRLATAKQIEHVIRTHEPRLTDVRVRVLNPQAPGSDGLLRIDASLGGAGPLSLALRVRTSSGRTQVTAERS</sequence>
<dbReference type="InterPro" id="IPR053176">
    <property type="entry name" value="T6SS_TssE1-like"/>
</dbReference>
<dbReference type="AlphaFoldDB" id="A0A5C6ACT6"/>
<proteinExistence type="predicted"/>
<protein>
    <submittedName>
        <fullName evidence="2">Lysozyme-like protein</fullName>
    </submittedName>
</protein>
<dbReference type="EMBL" id="SJPR01000002">
    <property type="protein sequence ID" value="TWT97774.1"/>
    <property type="molecule type" value="Genomic_DNA"/>
</dbReference>
<dbReference type="InterPro" id="IPR017737">
    <property type="entry name" value="TssE1-like"/>
</dbReference>
<dbReference type="NCBIfam" id="TIGR03357">
    <property type="entry name" value="VI_zyme"/>
    <property type="match status" value="1"/>
</dbReference>
<name>A0A5C6ACT6_9BACT</name>
<dbReference type="InterPro" id="IPR007048">
    <property type="entry name" value="IraD/Gp25-like"/>
</dbReference>
<evidence type="ECO:0000313" key="2">
    <source>
        <dbReference type="EMBL" id="TWT97774.1"/>
    </source>
</evidence>
<dbReference type="RefSeq" id="WP_146444676.1">
    <property type="nucleotide sequence ID" value="NZ_SJPR01000002.1"/>
</dbReference>
<dbReference type="Pfam" id="PF04965">
    <property type="entry name" value="GPW_gp25"/>
    <property type="match status" value="1"/>
</dbReference>
<keyword evidence="3" id="KW-1185">Reference proteome</keyword>
<evidence type="ECO:0000259" key="1">
    <source>
        <dbReference type="Pfam" id="PF04965"/>
    </source>
</evidence>